<feature type="transmembrane region" description="Helical" evidence="7">
    <location>
        <begin position="155"/>
        <end position="180"/>
    </location>
</feature>
<evidence type="ECO:0000256" key="3">
    <source>
        <dbReference type="ARBA" id="ARBA00022989"/>
    </source>
</evidence>
<evidence type="ECO:0000256" key="5">
    <source>
        <dbReference type="ARBA" id="ARBA00038359"/>
    </source>
</evidence>
<dbReference type="Pfam" id="PF20684">
    <property type="entry name" value="Fung_rhodopsin"/>
    <property type="match status" value="1"/>
</dbReference>
<comment type="caution">
    <text evidence="9">The sequence shown here is derived from an EMBL/GenBank/DDBJ whole genome shotgun (WGS) entry which is preliminary data.</text>
</comment>
<feature type="transmembrane region" description="Helical" evidence="7">
    <location>
        <begin position="192"/>
        <end position="211"/>
    </location>
</feature>
<name>A0A4S8QL81_9HELO</name>
<feature type="region of interest" description="Disordered" evidence="6">
    <location>
        <begin position="264"/>
        <end position="327"/>
    </location>
</feature>
<sequence>MDKWTETVVALIAIGLRLYTKGFITRNVGFDDYLIIVSWFMLMPYTAACTAAATQGFGQHSSDLTIEAFANATRSEIIGQTFCIIGIATSKASASVILLRLAVVEWHKWILYITMFAVTGIAVICALFDFIRCDPIAHVWNPYIPAKCWVSTEQFTAISITVGITSAAADLILAALPWIILWKLNMKKKEKVLITSSMSLGIFVMVCGVIRTVNLNGLSSRSDYSYETIGLILWSSTELMITILTATIPTYRPLYKVLRGSLSSTGRRSSRGYRLDNLEEEGKKDLPPPAVKRRPKNDTTIMATAMSDDDHKDYHSERAMLGRGNGR</sequence>
<evidence type="ECO:0000256" key="6">
    <source>
        <dbReference type="SAM" id="MobiDB-lite"/>
    </source>
</evidence>
<feature type="compositionally biased region" description="Basic and acidic residues" evidence="6">
    <location>
        <begin position="308"/>
        <end position="320"/>
    </location>
</feature>
<dbReference type="PANTHER" id="PTHR33048">
    <property type="entry name" value="PTH11-LIKE INTEGRAL MEMBRANE PROTEIN (AFU_ORTHOLOGUE AFUA_5G11245)"/>
    <property type="match status" value="1"/>
</dbReference>
<keyword evidence="2 7" id="KW-0812">Transmembrane</keyword>
<dbReference type="AlphaFoldDB" id="A0A4S8QL81"/>
<feature type="transmembrane region" description="Helical" evidence="7">
    <location>
        <begin position="231"/>
        <end position="251"/>
    </location>
</feature>
<feature type="transmembrane region" description="Helical" evidence="7">
    <location>
        <begin position="33"/>
        <end position="57"/>
    </location>
</feature>
<comment type="similarity">
    <text evidence="5">Belongs to the SAT4 family.</text>
</comment>
<feature type="compositionally biased region" description="Basic and acidic residues" evidence="6">
    <location>
        <begin position="273"/>
        <end position="286"/>
    </location>
</feature>
<organism evidence="9 10">
    <name type="scientific">Botrytis galanthina</name>
    <dbReference type="NCBI Taxonomy" id="278940"/>
    <lineage>
        <taxon>Eukaryota</taxon>
        <taxon>Fungi</taxon>
        <taxon>Dikarya</taxon>
        <taxon>Ascomycota</taxon>
        <taxon>Pezizomycotina</taxon>
        <taxon>Leotiomycetes</taxon>
        <taxon>Helotiales</taxon>
        <taxon>Sclerotiniaceae</taxon>
        <taxon>Botrytis</taxon>
    </lineage>
</organism>
<feature type="transmembrane region" description="Helical" evidence="7">
    <location>
        <begin position="109"/>
        <end position="131"/>
    </location>
</feature>
<evidence type="ECO:0000256" key="2">
    <source>
        <dbReference type="ARBA" id="ARBA00022692"/>
    </source>
</evidence>
<dbReference type="Proteomes" id="UP000308671">
    <property type="component" value="Unassembled WGS sequence"/>
</dbReference>
<dbReference type="PANTHER" id="PTHR33048:SF93">
    <property type="entry name" value="INTEGRAL MEMBRANE PROTEIN"/>
    <property type="match status" value="1"/>
</dbReference>
<evidence type="ECO:0000259" key="8">
    <source>
        <dbReference type="Pfam" id="PF20684"/>
    </source>
</evidence>
<evidence type="ECO:0000256" key="4">
    <source>
        <dbReference type="ARBA" id="ARBA00023136"/>
    </source>
</evidence>
<evidence type="ECO:0000313" key="10">
    <source>
        <dbReference type="Proteomes" id="UP000308671"/>
    </source>
</evidence>
<keyword evidence="10" id="KW-1185">Reference proteome</keyword>
<evidence type="ECO:0000313" key="9">
    <source>
        <dbReference type="EMBL" id="THV45518.1"/>
    </source>
</evidence>
<protein>
    <recommendedName>
        <fullName evidence="8">Rhodopsin domain-containing protein</fullName>
    </recommendedName>
</protein>
<accession>A0A4S8QL81</accession>
<keyword evidence="3 7" id="KW-1133">Transmembrane helix</keyword>
<gene>
    <name evidence="9" type="ORF">BGAL_0479g00040</name>
</gene>
<reference evidence="9 10" key="1">
    <citation type="submission" date="2017-12" db="EMBL/GenBank/DDBJ databases">
        <title>Comparative genomics of Botrytis spp.</title>
        <authorList>
            <person name="Valero-Jimenez C.A."/>
            <person name="Tapia P."/>
            <person name="Veloso J."/>
            <person name="Silva-Moreno E."/>
            <person name="Staats M."/>
            <person name="Valdes J.H."/>
            <person name="Van Kan J.A.L."/>
        </authorList>
    </citation>
    <scope>NUCLEOTIDE SEQUENCE [LARGE SCALE GENOMIC DNA]</scope>
    <source>
        <strain evidence="9 10">MUCL435</strain>
    </source>
</reference>
<dbReference type="GO" id="GO:0016020">
    <property type="term" value="C:membrane"/>
    <property type="evidence" value="ECO:0007669"/>
    <property type="project" value="UniProtKB-SubCell"/>
</dbReference>
<feature type="domain" description="Rhodopsin" evidence="8">
    <location>
        <begin position="16"/>
        <end position="256"/>
    </location>
</feature>
<comment type="subcellular location">
    <subcellularLocation>
        <location evidence="1">Membrane</location>
        <topology evidence="1">Multi-pass membrane protein</topology>
    </subcellularLocation>
</comment>
<feature type="transmembrane region" description="Helical" evidence="7">
    <location>
        <begin position="77"/>
        <end position="102"/>
    </location>
</feature>
<dbReference type="InterPro" id="IPR052337">
    <property type="entry name" value="SAT4-like"/>
</dbReference>
<dbReference type="OrthoDB" id="5417887at2759"/>
<keyword evidence="4 7" id="KW-0472">Membrane</keyword>
<evidence type="ECO:0000256" key="1">
    <source>
        <dbReference type="ARBA" id="ARBA00004141"/>
    </source>
</evidence>
<evidence type="ECO:0000256" key="7">
    <source>
        <dbReference type="SAM" id="Phobius"/>
    </source>
</evidence>
<dbReference type="InterPro" id="IPR049326">
    <property type="entry name" value="Rhodopsin_dom_fungi"/>
</dbReference>
<proteinExistence type="inferred from homology"/>
<dbReference type="EMBL" id="PQXL01000478">
    <property type="protein sequence ID" value="THV45518.1"/>
    <property type="molecule type" value="Genomic_DNA"/>
</dbReference>